<keyword evidence="2" id="KW-0238">DNA-binding</keyword>
<evidence type="ECO:0000256" key="1">
    <source>
        <dbReference type="ARBA" id="ARBA00023015"/>
    </source>
</evidence>
<dbReference type="PROSITE" id="PS51071">
    <property type="entry name" value="HTH_RPIR"/>
    <property type="match status" value="1"/>
</dbReference>
<dbReference type="EMBL" id="PPPX01000011">
    <property type="protein sequence ID" value="POA08832.1"/>
    <property type="molecule type" value="Genomic_DNA"/>
</dbReference>
<evidence type="ECO:0000259" key="4">
    <source>
        <dbReference type="PROSITE" id="PS51071"/>
    </source>
</evidence>
<dbReference type="SUPFAM" id="SSF53697">
    <property type="entry name" value="SIS domain"/>
    <property type="match status" value="1"/>
</dbReference>
<dbReference type="Gene3D" id="3.40.50.10490">
    <property type="entry name" value="Glucose-6-phosphate isomerase like protein, domain 1"/>
    <property type="match status" value="1"/>
</dbReference>
<dbReference type="InterPro" id="IPR009057">
    <property type="entry name" value="Homeodomain-like_sf"/>
</dbReference>
<feature type="domain" description="HTH rpiR-type" evidence="4">
    <location>
        <begin position="2"/>
        <end position="78"/>
    </location>
</feature>
<gene>
    <name evidence="6" type="ORF">CD039_07530</name>
</gene>
<dbReference type="GO" id="GO:0003677">
    <property type="term" value="F:DNA binding"/>
    <property type="evidence" value="ECO:0007669"/>
    <property type="project" value="UniProtKB-KW"/>
</dbReference>
<dbReference type="GO" id="GO:0003700">
    <property type="term" value="F:DNA-binding transcription factor activity"/>
    <property type="evidence" value="ECO:0007669"/>
    <property type="project" value="InterPro"/>
</dbReference>
<keyword evidence="1" id="KW-0805">Transcription regulation</keyword>
<dbReference type="AlphaFoldDB" id="A0A2K4FBU2"/>
<dbReference type="InterPro" id="IPR047640">
    <property type="entry name" value="RpiR-like"/>
</dbReference>
<evidence type="ECO:0000313" key="6">
    <source>
        <dbReference type="EMBL" id="POA08832.1"/>
    </source>
</evidence>
<dbReference type="PROSITE" id="PS51464">
    <property type="entry name" value="SIS"/>
    <property type="match status" value="1"/>
</dbReference>
<organism evidence="6 7">
    <name type="scientific">Staphylococcus argensis</name>
    <dbReference type="NCBI Taxonomy" id="1607738"/>
    <lineage>
        <taxon>Bacteria</taxon>
        <taxon>Bacillati</taxon>
        <taxon>Bacillota</taxon>
        <taxon>Bacilli</taxon>
        <taxon>Bacillales</taxon>
        <taxon>Staphylococcaceae</taxon>
        <taxon>Staphylococcus</taxon>
    </lineage>
</organism>
<comment type="caution">
    <text evidence="6">The sequence shown here is derived from an EMBL/GenBank/DDBJ whole genome shotgun (WGS) entry which is preliminary data.</text>
</comment>
<evidence type="ECO:0000313" key="7">
    <source>
        <dbReference type="Proteomes" id="UP000242712"/>
    </source>
</evidence>
<accession>A0A2K4FBU2</accession>
<dbReference type="Pfam" id="PF01418">
    <property type="entry name" value="HTH_6"/>
    <property type="match status" value="1"/>
</dbReference>
<dbReference type="Gene3D" id="1.10.10.10">
    <property type="entry name" value="Winged helix-like DNA-binding domain superfamily/Winged helix DNA-binding domain"/>
    <property type="match status" value="1"/>
</dbReference>
<evidence type="ECO:0000259" key="5">
    <source>
        <dbReference type="PROSITE" id="PS51464"/>
    </source>
</evidence>
<keyword evidence="7" id="KW-1185">Reference proteome</keyword>
<dbReference type="PANTHER" id="PTHR30514">
    <property type="entry name" value="GLUCOKINASE"/>
    <property type="match status" value="1"/>
</dbReference>
<dbReference type="PANTHER" id="PTHR30514:SF10">
    <property type="entry name" value="MURR_RPIR FAMILY TRANSCRIPTIONAL REGULATOR"/>
    <property type="match status" value="1"/>
</dbReference>
<dbReference type="GeneID" id="98298200"/>
<dbReference type="CDD" id="cd05013">
    <property type="entry name" value="SIS_RpiR"/>
    <property type="match status" value="1"/>
</dbReference>
<dbReference type="InterPro" id="IPR001347">
    <property type="entry name" value="SIS_dom"/>
</dbReference>
<dbReference type="SUPFAM" id="SSF46689">
    <property type="entry name" value="Homeodomain-like"/>
    <property type="match status" value="1"/>
</dbReference>
<dbReference type="InterPro" id="IPR036388">
    <property type="entry name" value="WH-like_DNA-bd_sf"/>
</dbReference>
<dbReference type="GO" id="GO:1901135">
    <property type="term" value="P:carbohydrate derivative metabolic process"/>
    <property type="evidence" value="ECO:0007669"/>
    <property type="project" value="InterPro"/>
</dbReference>
<feature type="domain" description="SIS" evidence="5">
    <location>
        <begin position="123"/>
        <end position="264"/>
    </location>
</feature>
<evidence type="ECO:0000256" key="2">
    <source>
        <dbReference type="ARBA" id="ARBA00023125"/>
    </source>
</evidence>
<dbReference type="RefSeq" id="WP_103371794.1">
    <property type="nucleotide sequence ID" value="NZ_CBCRVO010000003.1"/>
</dbReference>
<evidence type="ECO:0000256" key="3">
    <source>
        <dbReference type="ARBA" id="ARBA00023163"/>
    </source>
</evidence>
<proteinExistence type="predicted"/>
<dbReference type="Pfam" id="PF01380">
    <property type="entry name" value="SIS"/>
    <property type="match status" value="1"/>
</dbReference>
<dbReference type="InterPro" id="IPR035472">
    <property type="entry name" value="RpiR-like_SIS"/>
</dbReference>
<keyword evidence="3" id="KW-0804">Transcription</keyword>
<dbReference type="OrthoDB" id="370421at2"/>
<dbReference type="GO" id="GO:0097367">
    <property type="term" value="F:carbohydrate derivative binding"/>
    <property type="evidence" value="ECO:0007669"/>
    <property type="project" value="InterPro"/>
</dbReference>
<dbReference type="InterPro" id="IPR046348">
    <property type="entry name" value="SIS_dom_sf"/>
</dbReference>
<sequence>MTNVLYKIEDEYTRLTKSEKKIADYILNRPHYIVKMSVQEFAKEIGTSAASIVRFSKKMTSGGFQDLKLELSRYLPEDTTNNTLLELVDHESIANISSKLLSRAKDTLYDVSAHLDAHTIGAICDQFKQARTIFLFGYGASYVIATDLFQKFSRIGLNVRLITETHQLTSTLATHDQRDCVVFITNHGSHSELQAMAKVATDYNISIITISSTADNPVAEISDHVLTYGQTDENELRMAATTSLFAQLFTVDVLYYRYIALNYQHSLDSITQSKMALDNYRKHISNIHFKH</sequence>
<protein>
    <submittedName>
        <fullName evidence="6">MurR/RpiR family transcriptional regulator</fullName>
    </submittedName>
</protein>
<reference evidence="6 7" key="1">
    <citation type="submission" date="2017-08" db="EMBL/GenBank/DDBJ databases">
        <title>Draft genome sequences of 64 type strains of genus Staph aureus.</title>
        <authorList>
            <person name="Cole K."/>
            <person name="Golubchik T."/>
            <person name="Russell J."/>
            <person name="Foster D."/>
            <person name="Llewelyn M."/>
            <person name="Wilson D."/>
            <person name="Crook D."/>
            <person name="Paul J."/>
        </authorList>
    </citation>
    <scope>NUCLEOTIDE SEQUENCE [LARGE SCALE GENOMIC DNA]</scope>
    <source>
        <strain evidence="6 7">DSM 29875</strain>
    </source>
</reference>
<name>A0A2K4FBU2_9STAP</name>
<dbReference type="Proteomes" id="UP000242712">
    <property type="component" value="Unassembled WGS sequence"/>
</dbReference>
<dbReference type="InterPro" id="IPR000281">
    <property type="entry name" value="HTH_RpiR"/>
</dbReference>